<dbReference type="EMBL" id="RYYV01000010">
    <property type="protein sequence ID" value="RUL74014.1"/>
    <property type="molecule type" value="Genomic_DNA"/>
</dbReference>
<sequence>MNRKPPSSHDERMEREWVLQEQAVQAERLGLDVRHDESLLRYRTVARALRQPLDRDLPPDFASQVAEEVHALAADDMRLELYLSWALLGLLAVVLLGLTARYSNLVMAWLSNPWLVALAACFALPGLLGRLPNLTRR</sequence>
<comment type="caution">
    <text evidence="2">The sequence shown here is derived from an EMBL/GenBank/DDBJ whole genome shotgun (WGS) entry which is preliminary data.</text>
</comment>
<accession>A0A3S0R2T1</accession>
<dbReference type="Proteomes" id="UP000274358">
    <property type="component" value="Unassembled WGS sequence"/>
</dbReference>
<gene>
    <name evidence="2" type="ORF">EKH80_14355</name>
</gene>
<dbReference type="OrthoDB" id="5959591at2"/>
<feature type="transmembrane region" description="Helical" evidence="1">
    <location>
        <begin position="81"/>
        <end position="100"/>
    </location>
</feature>
<evidence type="ECO:0000313" key="3">
    <source>
        <dbReference type="Proteomes" id="UP000274358"/>
    </source>
</evidence>
<protein>
    <submittedName>
        <fullName evidence="2">Uncharacterized protein</fullName>
    </submittedName>
</protein>
<keyword evidence="1" id="KW-0472">Membrane</keyword>
<proteinExistence type="predicted"/>
<reference evidence="2 3" key="1">
    <citation type="submission" date="2018-12" db="EMBL/GenBank/DDBJ databases">
        <title>Dyella dinghuensis sp. nov. DHOA06 and Dyella choica sp. nov. 4M-K27, isolated from forest soil.</title>
        <authorList>
            <person name="Qiu L.-H."/>
            <person name="Gao Z.-H."/>
        </authorList>
    </citation>
    <scope>NUCLEOTIDE SEQUENCE [LARGE SCALE GENOMIC DNA]</scope>
    <source>
        <strain evidence="2 3">4M-K27</strain>
    </source>
</reference>
<keyword evidence="1" id="KW-1133">Transmembrane helix</keyword>
<feature type="transmembrane region" description="Helical" evidence="1">
    <location>
        <begin position="106"/>
        <end position="128"/>
    </location>
</feature>
<keyword evidence="1" id="KW-0812">Transmembrane</keyword>
<organism evidence="2 3">
    <name type="scientific">Dyella choica</name>
    <dbReference type="NCBI Taxonomy" id="1927959"/>
    <lineage>
        <taxon>Bacteria</taxon>
        <taxon>Pseudomonadati</taxon>
        <taxon>Pseudomonadota</taxon>
        <taxon>Gammaproteobacteria</taxon>
        <taxon>Lysobacterales</taxon>
        <taxon>Rhodanobacteraceae</taxon>
        <taxon>Dyella</taxon>
    </lineage>
</organism>
<name>A0A3S0R2T1_9GAMM</name>
<evidence type="ECO:0000313" key="2">
    <source>
        <dbReference type="EMBL" id="RUL74014.1"/>
    </source>
</evidence>
<dbReference type="RefSeq" id="WP_126685460.1">
    <property type="nucleotide sequence ID" value="NZ_RYYV01000010.1"/>
</dbReference>
<keyword evidence="3" id="KW-1185">Reference proteome</keyword>
<dbReference type="AlphaFoldDB" id="A0A3S0R2T1"/>
<evidence type="ECO:0000256" key="1">
    <source>
        <dbReference type="SAM" id="Phobius"/>
    </source>
</evidence>